<dbReference type="Proteomes" id="UP000325113">
    <property type="component" value="Unassembled WGS sequence"/>
</dbReference>
<evidence type="ECO:0000313" key="3">
    <source>
        <dbReference type="EMBL" id="KAA0162346.1"/>
    </source>
</evidence>
<dbReference type="Proteomes" id="UP000322899">
    <property type="component" value="Unassembled WGS sequence"/>
</dbReference>
<evidence type="ECO:0000313" key="6">
    <source>
        <dbReference type="Proteomes" id="UP000322899"/>
    </source>
</evidence>
<feature type="transmembrane region" description="Helical" evidence="1">
    <location>
        <begin position="12"/>
        <end position="30"/>
    </location>
</feature>
<keyword evidence="1" id="KW-0812">Transmembrane</keyword>
<sequence length="80" mass="8670">MATTVRSRAWLTRLVSAGAGVLIVGMAFLSRSMTDQDGVKHREYLVTMADRVDREKILDALDKAEAAAPPAPAASEAERR</sequence>
<reference evidence="6 7" key="1">
    <citation type="submission" date="2019-07" db="EMBL/GenBank/DDBJ databases">
        <title>Genomes of Cafeteria roenbergensis.</title>
        <authorList>
            <person name="Fischer M.G."/>
            <person name="Hackl T."/>
            <person name="Roman M."/>
        </authorList>
    </citation>
    <scope>NUCLEOTIDE SEQUENCE [LARGE SCALE GENOMIC DNA]</scope>
    <source>
        <strain evidence="2 7">BVI</strain>
        <strain evidence="4 9">Cflag</strain>
        <strain evidence="5 6">E4-10P</strain>
        <strain evidence="3 8">RCC970-E3</strain>
    </source>
</reference>
<evidence type="ECO:0000313" key="7">
    <source>
        <dbReference type="Proteomes" id="UP000323011"/>
    </source>
</evidence>
<dbReference type="EMBL" id="VLTL01000082">
    <property type="protein sequence ID" value="KAA0162346.1"/>
    <property type="molecule type" value="Genomic_DNA"/>
</dbReference>
<proteinExistence type="predicted"/>
<dbReference type="EMBL" id="VLTO01000006">
    <property type="protein sequence ID" value="KAA0176912.1"/>
    <property type="molecule type" value="Genomic_DNA"/>
</dbReference>
<organism evidence="3 8">
    <name type="scientific">Cafeteria roenbergensis</name>
    <name type="common">Marine flagellate</name>
    <dbReference type="NCBI Taxonomy" id="33653"/>
    <lineage>
        <taxon>Eukaryota</taxon>
        <taxon>Sar</taxon>
        <taxon>Stramenopiles</taxon>
        <taxon>Bigyra</taxon>
        <taxon>Opalozoa</taxon>
        <taxon>Bicosoecida</taxon>
        <taxon>Cafeteriaceae</taxon>
        <taxon>Cafeteria</taxon>
    </lineage>
</organism>
<keyword evidence="7" id="KW-1185">Reference proteome</keyword>
<protein>
    <submittedName>
        <fullName evidence="3">Uncharacterized protein</fullName>
    </submittedName>
</protein>
<dbReference type="EMBL" id="VLTM01000004">
    <property type="protein sequence ID" value="KAA0167740.1"/>
    <property type="molecule type" value="Genomic_DNA"/>
</dbReference>
<evidence type="ECO:0000313" key="2">
    <source>
        <dbReference type="EMBL" id="KAA0147501.1"/>
    </source>
</evidence>
<evidence type="ECO:0000313" key="4">
    <source>
        <dbReference type="EMBL" id="KAA0167740.1"/>
    </source>
</evidence>
<comment type="caution">
    <text evidence="3">The sequence shown here is derived from an EMBL/GenBank/DDBJ whole genome shotgun (WGS) entry which is preliminary data.</text>
</comment>
<keyword evidence="1" id="KW-1133">Transmembrane helix</keyword>
<name>A0A5A8DAE7_CAFRO</name>
<evidence type="ECO:0000313" key="8">
    <source>
        <dbReference type="Proteomes" id="UP000324907"/>
    </source>
</evidence>
<evidence type="ECO:0000256" key="1">
    <source>
        <dbReference type="SAM" id="Phobius"/>
    </source>
</evidence>
<dbReference type="Proteomes" id="UP000324907">
    <property type="component" value="Unassembled WGS sequence"/>
</dbReference>
<evidence type="ECO:0000313" key="5">
    <source>
        <dbReference type="EMBL" id="KAA0176912.1"/>
    </source>
</evidence>
<dbReference type="AlphaFoldDB" id="A0A5A8DAE7"/>
<dbReference type="Proteomes" id="UP000323011">
    <property type="component" value="Unassembled WGS sequence"/>
</dbReference>
<accession>A0A5A8DAE7</accession>
<dbReference type="EMBL" id="VLTN01000066">
    <property type="protein sequence ID" value="KAA0147501.1"/>
    <property type="molecule type" value="Genomic_DNA"/>
</dbReference>
<evidence type="ECO:0000313" key="9">
    <source>
        <dbReference type="Proteomes" id="UP000325113"/>
    </source>
</evidence>
<gene>
    <name evidence="5" type="ORF">FNF27_01734</name>
    <name evidence="3" type="ORF">FNF28_04765</name>
    <name evidence="2" type="ORF">FNF29_07347</name>
    <name evidence="4" type="ORF">FNF31_00675</name>
</gene>
<keyword evidence="1" id="KW-0472">Membrane</keyword>